<dbReference type="SUPFAM" id="SSF55174">
    <property type="entry name" value="Alpha-L RNA-binding motif"/>
    <property type="match status" value="1"/>
</dbReference>
<accession>A0ABZ2RSF5</accession>
<evidence type="ECO:0000313" key="3">
    <source>
        <dbReference type="Proteomes" id="UP001477443"/>
    </source>
</evidence>
<reference evidence="2" key="1">
    <citation type="submission" date="2024-03" db="EMBL/GenBank/DDBJ databases">
        <title>Complete genome sequence of Mycoplasma felifaucium Z921 isolated from the trachea of a cheetah.</title>
        <authorList>
            <person name="Spergser J."/>
        </authorList>
    </citation>
    <scope>NUCLEOTIDE SEQUENCE [LARGE SCALE GENOMIC DNA]</scope>
    <source>
        <strain evidence="2">Z921</strain>
    </source>
</reference>
<protein>
    <submittedName>
        <fullName evidence="2">RNA-binding S4 domain-containing protein</fullName>
    </submittedName>
</protein>
<dbReference type="Gene3D" id="3.10.290.10">
    <property type="entry name" value="RNA-binding S4 domain"/>
    <property type="match status" value="1"/>
</dbReference>
<keyword evidence="3" id="KW-1185">Reference proteome</keyword>
<dbReference type="EMBL" id="CP148067">
    <property type="protein sequence ID" value="WXL29036.1"/>
    <property type="molecule type" value="Genomic_DNA"/>
</dbReference>
<dbReference type="Proteomes" id="UP001477443">
    <property type="component" value="Chromosome"/>
</dbReference>
<evidence type="ECO:0000256" key="1">
    <source>
        <dbReference type="PROSITE-ProRule" id="PRU00182"/>
    </source>
</evidence>
<keyword evidence="1" id="KW-0694">RNA-binding</keyword>
<dbReference type="PROSITE" id="PS50889">
    <property type="entry name" value="S4"/>
    <property type="match status" value="1"/>
</dbReference>
<organism evidence="2 3">
    <name type="scientific">Mycoplasmopsis felifaucium</name>
    <dbReference type="NCBI Taxonomy" id="35768"/>
    <lineage>
        <taxon>Bacteria</taxon>
        <taxon>Bacillati</taxon>
        <taxon>Mycoplasmatota</taxon>
        <taxon>Mycoplasmoidales</taxon>
        <taxon>Metamycoplasmataceae</taxon>
        <taxon>Mycoplasmopsis</taxon>
    </lineage>
</organism>
<dbReference type="RefSeq" id="WP_338822627.1">
    <property type="nucleotide sequence ID" value="NZ_CP148067.1"/>
</dbReference>
<gene>
    <name evidence="2" type="ORF">WG617_00015</name>
</gene>
<dbReference type="Pfam" id="PF13275">
    <property type="entry name" value="S4_2"/>
    <property type="match status" value="1"/>
</dbReference>
<dbReference type="InterPro" id="IPR036986">
    <property type="entry name" value="S4_RNA-bd_sf"/>
</dbReference>
<sequence>MGPEIYIKDNCIEIGKLIKKIGLVSTGGQVKYFLETNKILINNNKPAGRSTKVYIDDVVWINNEIYMIKQHEK</sequence>
<proteinExistence type="predicted"/>
<evidence type="ECO:0000313" key="2">
    <source>
        <dbReference type="EMBL" id="WXL29036.1"/>
    </source>
</evidence>
<name>A0ABZ2RSF5_9BACT</name>